<evidence type="ECO:0000313" key="8">
    <source>
        <dbReference type="Proteomes" id="UP001432027"/>
    </source>
</evidence>
<dbReference type="PANTHER" id="PTHR22943:SF248">
    <property type="entry name" value="SEVEN TM RECEPTOR"/>
    <property type="match status" value="1"/>
</dbReference>
<feature type="non-terminal residue" evidence="7">
    <location>
        <position position="1"/>
    </location>
</feature>
<dbReference type="InterPro" id="IPR019428">
    <property type="entry name" value="7TM_GPCR_serpentine_rcpt_Str"/>
</dbReference>
<comment type="subcellular location">
    <subcellularLocation>
        <location evidence="1">Membrane</location>
    </subcellularLocation>
</comment>
<feature type="transmembrane region" description="Helical" evidence="5">
    <location>
        <begin position="6"/>
        <end position="22"/>
    </location>
</feature>
<reference evidence="7" key="1">
    <citation type="submission" date="2023-10" db="EMBL/GenBank/DDBJ databases">
        <title>Genome assembly of Pristionchus species.</title>
        <authorList>
            <person name="Yoshida K."/>
            <person name="Sommer R.J."/>
        </authorList>
    </citation>
    <scope>NUCLEOTIDE SEQUENCE</scope>
    <source>
        <strain evidence="7">RS0144</strain>
    </source>
</reference>
<feature type="domain" description="G-protein coupled receptors family 1 profile" evidence="6">
    <location>
        <begin position="13"/>
        <end position="300"/>
    </location>
</feature>
<name>A0AAV5TB44_9BILA</name>
<keyword evidence="4 5" id="KW-0472">Membrane</keyword>
<feature type="non-terminal residue" evidence="7">
    <location>
        <position position="306"/>
    </location>
</feature>
<keyword evidence="3 5" id="KW-1133">Transmembrane helix</keyword>
<proteinExistence type="predicted"/>
<feature type="transmembrane region" description="Helical" evidence="5">
    <location>
        <begin position="76"/>
        <end position="103"/>
    </location>
</feature>
<dbReference type="Gene3D" id="1.20.1070.10">
    <property type="entry name" value="Rhodopsin 7-helix transmembrane proteins"/>
    <property type="match status" value="1"/>
</dbReference>
<dbReference type="Proteomes" id="UP001432027">
    <property type="component" value="Unassembled WGS sequence"/>
</dbReference>
<evidence type="ECO:0000256" key="5">
    <source>
        <dbReference type="SAM" id="Phobius"/>
    </source>
</evidence>
<accession>A0AAV5TB44</accession>
<dbReference type="EMBL" id="BTSX01000004">
    <property type="protein sequence ID" value="GMS92152.1"/>
    <property type="molecule type" value="Genomic_DNA"/>
</dbReference>
<evidence type="ECO:0000256" key="4">
    <source>
        <dbReference type="ARBA" id="ARBA00023136"/>
    </source>
</evidence>
<dbReference type="PROSITE" id="PS50262">
    <property type="entry name" value="G_PROTEIN_RECEP_F1_2"/>
    <property type="match status" value="1"/>
</dbReference>
<feature type="transmembrane region" description="Helical" evidence="5">
    <location>
        <begin position="276"/>
        <end position="304"/>
    </location>
</feature>
<feature type="transmembrane region" description="Helical" evidence="5">
    <location>
        <begin position="124"/>
        <end position="148"/>
    </location>
</feature>
<evidence type="ECO:0000256" key="1">
    <source>
        <dbReference type="ARBA" id="ARBA00004370"/>
    </source>
</evidence>
<sequence length="306" mass="34804">AYSYTTSTICCVSNVLLIYVLAVTQLTHVGPYRYLLLTFAVVDILVSLVHLLNIPATHMTEFGYIFFSYRFLHDSTAASVWASLSWVALFYQTFVLLAFHFVYRYVIMCSPGWLAWIQRRPWRNWLIIALGADVIFVGGILLTCLFSWTPNEFTRNVYAPILKEAYDIDLLGPNKPGYLGIVYWVLNEKGEKEWIMFSLLIIGWIIILFFSNAALIIFCTFKIIWELNESKVRNLAPATKRLQKQLFTTLLVQTIVPCLTSYTPMAMLFLVPLTGIGLGGIGTVLIMSTALFPMLDPYIVIFLISG</sequence>
<dbReference type="Pfam" id="PF10326">
    <property type="entry name" value="7TM_GPCR_Str"/>
    <property type="match status" value="1"/>
</dbReference>
<dbReference type="InterPro" id="IPR017452">
    <property type="entry name" value="GPCR_Rhodpsn_7TM"/>
</dbReference>
<keyword evidence="2 5" id="KW-0812">Transmembrane</keyword>
<dbReference type="AlphaFoldDB" id="A0AAV5TB44"/>
<comment type="caution">
    <text evidence="7">The sequence shown here is derived from an EMBL/GenBank/DDBJ whole genome shotgun (WGS) entry which is preliminary data.</text>
</comment>
<dbReference type="SUPFAM" id="SSF81321">
    <property type="entry name" value="Family A G protein-coupled receptor-like"/>
    <property type="match status" value="1"/>
</dbReference>
<dbReference type="GO" id="GO:0016020">
    <property type="term" value="C:membrane"/>
    <property type="evidence" value="ECO:0007669"/>
    <property type="project" value="UniProtKB-SubCell"/>
</dbReference>
<keyword evidence="8" id="KW-1185">Reference proteome</keyword>
<feature type="transmembrane region" description="Helical" evidence="5">
    <location>
        <begin position="34"/>
        <end position="56"/>
    </location>
</feature>
<protein>
    <recommendedName>
        <fullName evidence="6">G-protein coupled receptors family 1 profile domain-containing protein</fullName>
    </recommendedName>
</protein>
<feature type="transmembrane region" description="Helical" evidence="5">
    <location>
        <begin position="194"/>
        <end position="225"/>
    </location>
</feature>
<dbReference type="PANTHER" id="PTHR22943">
    <property type="entry name" value="7-TRANSMEMBRANE DOMAIN RECEPTOR C.ELEGANS"/>
    <property type="match status" value="1"/>
</dbReference>
<organism evidence="7 8">
    <name type="scientific">Pristionchus entomophagus</name>
    <dbReference type="NCBI Taxonomy" id="358040"/>
    <lineage>
        <taxon>Eukaryota</taxon>
        <taxon>Metazoa</taxon>
        <taxon>Ecdysozoa</taxon>
        <taxon>Nematoda</taxon>
        <taxon>Chromadorea</taxon>
        <taxon>Rhabditida</taxon>
        <taxon>Rhabditina</taxon>
        <taxon>Diplogasteromorpha</taxon>
        <taxon>Diplogasteroidea</taxon>
        <taxon>Neodiplogasteridae</taxon>
        <taxon>Pristionchus</taxon>
    </lineage>
</organism>
<gene>
    <name evidence="7" type="ORF">PENTCL1PPCAC_14327</name>
</gene>
<evidence type="ECO:0000256" key="2">
    <source>
        <dbReference type="ARBA" id="ARBA00022692"/>
    </source>
</evidence>
<feature type="transmembrane region" description="Helical" evidence="5">
    <location>
        <begin position="246"/>
        <end position="270"/>
    </location>
</feature>
<evidence type="ECO:0000313" key="7">
    <source>
        <dbReference type="EMBL" id="GMS92152.1"/>
    </source>
</evidence>
<evidence type="ECO:0000259" key="6">
    <source>
        <dbReference type="PROSITE" id="PS50262"/>
    </source>
</evidence>
<evidence type="ECO:0000256" key="3">
    <source>
        <dbReference type="ARBA" id="ARBA00022989"/>
    </source>
</evidence>